<evidence type="ECO:0000256" key="1">
    <source>
        <dbReference type="SAM" id="Phobius"/>
    </source>
</evidence>
<keyword evidence="1" id="KW-1133">Transmembrane helix</keyword>
<evidence type="ECO:0000313" key="3">
    <source>
        <dbReference type="Proteomes" id="UP000033858"/>
    </source>
</evidence>
<organism evidence="2 3">
    <name type="scientific">Candidatus Woesebacteria bacterium GW2011_GWB1_41_10</name>
    <dbReference type="NCBI Taxonomy" id="1618577"/>
    <lineage>
        <taxon>Bacteria</taxon>
        <taxon>Candidatus Woeseibacteriota</taxon>
    </lineage>
</organism>
<protein>
    <submittedName>
        <fullName evidence="2">Uncharacterized protein</fullName>
    </submittedName>
</protein>
<feature type="transmembrane region" description="Helical" evidence="1">
    <location>
        <begin position="62"/>
        <end position="90"/>
    </location>
</feature>
<name>A0A0G0XDU6_9BACT</name>
<comment type="caution">
    <text evidence="2">The sequence shown here is derived from an EMBL/GenBank/DDBJ whole genome shotgun (WGS) entry which is preliminary data.</text>
</comment>
<evidence type="ECO:0000313" key="2">
    <source>
        <dbReference type="EMBL" id="KKR85917.1"/>
    </source>
</evidence>
<accession>A0A0G0XDU6</accession>
<gene>
    <name evidence="2" type="ORF">UU32_C0027G0008</name>
</gene>
<sequence length="91" mass="9286">MTILYGIVVGLIASLPWGSAFGVPVSQSLIGGLIAGVIFGSLVSLFGKAARVGGNVTQGEALFVNTSLMTLLGMIIIGLGVAVWIISYFIS</sequence>
<keyword evidence="1" id="KW-0812">Transmembrane</keyword>
<reference evidence="2 3" key="1">
    <citation type="journal article" date="2015" name="Nature">
        <title>rRNA introns, odd ribosomes, and small enigmatic genomes across a large radiation of phyla.</title>
        <authorList>
            <person name="Brown C.T."/>
            <person name="Hug L.A."/>
            <person name="Thomas B.C."/>
            <person name="Sharon I."/>
            <person name="Castelle C.J."/>
            <person name="Singh A."/>
            <person name="Wilkins M.J."/>
            <person name="Williams K.H."/>
            <person name="Banfield J.F."/>
        </authorList>
    </citation>
    <scope>NUCLEOTIDE SEQUENCE [LARGE SCALE GENOMIC DNA]</scope>
</reference>
<feature type="transmembrane region" description="Helical" evidence="1">
    <location>
        <begin position="30"/>
        <end position="50"/>
    </location>
</feature>
<keyword evidence="1" id="KW-0472">Membrane</keyword>
<proteinExistence type="predicted"/>
<dbReference type="Proteomes" id="UP000033858">
    <property type="component" value="Unassembled WGS sequence"/>
</dbReference>
<dbReference type="EMBL" id="LCAE01000027">
    <property type="protein sequence ID" value="KKR85917.1"/>
    <property type="molecule type" value="Genomic_DNA"/>
</dbReference>
<dbReference type="AlphaFoldDB" id="A0A0G0XDU6"/>